<dbReference type="Proteomes" id="UP001175000">
    <property type="component" value="Unassembled WGS sequence"/>
</dbReference>
<gene>
    <name evidence="1" type="ORF">B0T14DRAFT_430854</name>
</gene>
<organism evidence="1 2">
    <name type="scientific">Immersiella caudata</name>
    <dbReference type="NCBI Taxonomy" id="314043"/>
    <lineage>
        <taxon>Eukaryota</taxon>
        <taxon>Fungi</taxon>
        <taxon>Dikarya</taxon>
        <taxon>Ascomycota</taxon>
        <taxon>Pezizomycotina</taxon>
        <taxon>Sordariomycetes</taxon>
        <taxon>Sordariomycetidae</taxon>
        <taxon>Sordariales</taxon>
        <taxon>Lasiosphaeriaceae</taxon>
        <taxon>Immersiella</taxon>
    </lineage>
</organism>
<dbReference type="GO" id="GO:0016616">
    <property type="term" value="F:oxidoreductase activity, acting on the CH-OH group of donors, NAD or NADP as acceptor"/>
    <property type="evidence" value="ECO:0007669"/>
    <property type="project" value="TreeGrafter"/>
</dbReference>
<proteinExistence type="predicted"/>
<name>A0AA39WQ64_9PEZI</name>
<dbReference type="Gene3D" id="3.40.50.720">
    <property type="entry name" value="NAD(P)-binding Rossmann-like Domain"/>
    <property type="match status" value="1"/>
</dbReference>
<dbReference type="Pfam" id="PF00106">
    <property type="entry name" value="adh_short"/>
    <property type="match status" value="1"/>
</dbReference>
<comment type="caution">
    <text evidence="1">The sequence shown here is derived from an EMBL/GenBank/DDBJ whole genome shotgun (WGS) entry which is preliminary data.</text>
</comment>
<dbReference type="AlphaFoldDB" id="A0AA39WQ64"/>
<sequence length="272" mass="29017">MPSYLVTGVARGIGYEFVRQYSADPQNTVIGIVRNKSATDAKIAADADLSTRTNIHILEADITSYPALSAAAKATSKITGGSLDVLIGNAGIVPMFDNFDSFRTLASDPEGITKCMRELNEVTIGNTHLLNLFTPLLLKGTLKKAIVITSGFADTKLTNDFEVANAPLYSASKAAMNLIVAKFNAEYKQDGLLFFNLAPGMVEVGHYDNITEEQKAKIGGIVGKFSQYAPGFKGPLTPVESVSMMRGVVEKASIEGGMGGAFVSQHGNDIWL</sequence>
<protein>
    <submittedName>
        <fullName evidence="1">Uncharacterized protein</fullName>
    </submittedName>
</protein>
<keyword evidence="2" id="KW-1185">Reference proteome</keyword>
<dbReference type="InterPro" id="IPR002347">
    <property type="entry name" value="SDR_fam"/>
</dbReference>
<dbReference type="PANTHER" id="PTHR45458">
    <property type="entry name" value="SHORT-CHAIN DEHYDROGENASE/REDUCTASE SDR"/>
    <property type="match status" value="1"/>
</dbReference>
<reference evidence="1" key="1">
    <citation type="submission" date="2023-06" db="EMBL/GenBank/DDBJ databases">
        <title>Genome-scale phylogeny and comparative genomics of the fungal order Sordariales.</title>
        <authorList>
            <consortium name="Lawrence Berkeley National Laboratory"/>
            <person name="Hensen N."/>
            <person name="Bonometti L."/>
            <person name="Westerberg I."/>
            <person name="Brannstrom I.O."/>
            <person name="Guillou S."/>
            <person name="Cros-Aarteil S."/>
            <person name="Calhoun S."/>
            <person name="Haridas S."/>
            <person name="Kuo A."/>
            <person name="Mondo S."/>
            <person name="Pangilinan J."/>
            <person name="Riley R."/>
            <person name="Labutti K."/>
            <person name="Andreopoulos B."/>
            <person name="Lipzen A."/>
            <person name="Chen C."/>
            <person name="Yanf M."/>
            <person name="Daum C."/>
            <person name="Ng V."/>
            <person name="Clum A."/>
            <person name="Steindorff A."/>
            <person name="Ohm R."/>
            <person name="Martin F."/>
            <person name="Silar P."/>
            <person name="Natvig D."/>
            <person name="Lalanne C."/>
            <person name="Gautier V."/>
            <person name="Ament-Velasquez S.L."/>
            <person name="Kruys A."/>
            <person name="Hutchinson M.I."/>
            <person name="Powell A.J."/>
            <person name="Barry K."/>
            <person name="Miller A.N."/>
            <person name="Grigoriev I.V."/>
            <person name="Debuchy R."/>
            <person name="Gladieux P."/>
            <person name="Thoren M.H."/>
            <person name="Johannesson H."/>
        </authorList>
    </citation>
    <scope>NUCLEOTIDE SEQUENCE</scope>
    <source>
        <strain evidence="1">CBS 606.72</strain>
    </source>
</reference>
<dbReference type="PANTHER" id="PTHR45458:SF3">
    <property type="entry name" value="CHAIN DEHYDROGENASE (ATSC), PUTATIVE-RELATED"/>
    <property type="match status" value="1"/>
</dbReference>
<evidence type="ECO:0000313" key="2">
    <source>
        <dbReference type="Proteomes" id="UP001175000"/>
    </source>
</evidence>
<dbReference type="InterPro" id="IPR036291">
    <property type="entry name" value="NAD(P)-bd_dom_sf"/>
</dbReference>
<dbReference type="InterPro" id="IPR052184">
    <property type="entry name" value="SDR_enzymes"/>
</dbReference>
<evidence type="ECO:0000313" key="1">
    <source>
        <dbReference type="EMBL" id="KAK0619548.1"/>
    </source>
</evidence>
<dbReference type="SUPFAM" id="SSF51735">
    <property type="entry name" value="NAD(P)-binding Rossmann-fold domains"/>
    <property type="match status" value="1"/>
</dbReference>
<dbReference type="EMBL" id="JAULSU010000004">
    <property type="protein sequence ID" value="KAK0619548.1"/>
    <property type="molecule type" value="Genomic_DNA"/>
</dbReference>
<accession>A0AA39WQ64</accession>
<dbReference type="PRINTS" id="PR00081">
    <property type="entry name" value="GDHRDH"/>
</dbReference>